<reference evidence="8" key="1">
    <citation type="submission" date="2024-03" db="EMBL/GenBank/DDBJ databases">
        <title>Deinococcus weizhi sp. nov., isolated from human skin.</title>
        <authorList>
            <person name="Wei Z."/>
            <person name="Tian F."/>
            <person name="Yang C."/>
            <person name="Xin L.T."/>
            <person name="Wen Z.J."/>
            <person name="Lan K.C."/>
            <person name="Yu L."/>
            <person name="Zhe W."/>
            <person name="Dan F.D."/>
            <person name="Jun W."/>
            <person name="Rui Z."/>
            <person name="Yong X.J."/>
            <person name="Ting Y."/>
            <person name="Wei X."/>
            <person name="Xu Z.G."/>
            <person name="Xin Z."/>
            <person name="Dong F.G."/>
            <person name="Ni X.M."/>
            <person name="Zheng M.G."/>
            <person name="Chun Y."/>
            <person name="Qian W.X."/>
        </authorList>
    </citation>
    <scope>NUCLEOTIDE SEQUENCE</scope>
    <source>
        <strain evidence="8">VB142</strain>
    </source>
</reference>
<protein>
    <submittedName>
        <fullName evidence="8">Rieske 2Fe-2S domain-containing protein</fullName>
    </submittedName>
</protein>
<keyword evidence="6" id="KW-0472">Membrane</keyword>
<evidence type="ECO:0000256" key="2">
    <source>
        <dbReference type="ARBA" id="ARBA00022723"/>
    </source>
</evidence>
<evidence type="ECO:0000256" key="1">
    <source>
        <dbReference type="ARBA" id="ARBA00022714"/>
    </source>
</evidence>
<keyword evidence="6" id="KW-0812">Transmembrane</keyword>
<dbReference type="PANTHER" id="PTHR10134">
    <property type="entry name" value="CYTOCHROME B-C1 COMPLEX SUBUNIT RIESKE, MITOCHONDRIAL"/>
    <property type="match status" value="1"/>
</dbReference>
<keyword evidence="6" id="KW-1133">Transmembrane helix</keyword>
<keyword evidence="3" id="KW-0408">Iron</keyword>
<gene>
    <name evidence="8" type="ORF">WDJ50_12730</name>
</gene>
<organism evidence="8">
    <name type="scientific">Deinococcus sp. VB142</name>
    <dbReference type="NCBI Taxonomy" id="3112952"/>
    <lineage>
        <taxon>Bacteria</taxon>
        <taxon>Thermotogati</taxon>
        <taxon>Deinococcota</taxon>
        <taxon>Deinococci</taxon>
        <taxon>Deinococcales</taxon>
        <taxon>Deinococcaceae</taxon>
        <taxon>Deinococcus</taxon>
    </lineage>
</organism>
<keyword evidence="2" id="KW-0479">Metal-binding</keyword>
<dbReference type="PROSITE" id="PS51318">
    <property type="entry name" value="TAT"/>
    <property type="match status" value="1"/>
</dbReference>
<dbReference type="Gene3D" id="2.102.10.10">
    <property type="entry name" value="Rieske [2Fe-2S] iron-sulphur domain"/>
    <property type="match status" value="1"/>
</dbReference>
<dbReference type="InterPro" id="IPR036922">
    <property type="entry name" value="Rieske_2Fe-2S_sf"/>
</dbReference>
<dbReference type="InterPro" id="IPR014349">
    <property type="entry name" value="Rieske_Fe-S_prot"/>
</dbReference>
<evidence type="ECO:0000313" key="8">
    <source>
        <dbReference type="EMBL" id="WYF44249.1"/>
    </source>
</evidence>
<keyword evidence="1" id="KW-0001">2Fe-2S</keyword>
<name>A0AAU6Q1W7_9DEIO</name>
<dbReference type="AlphaFoldDB" id="A0AAU6Q1W7"/>
<dbReference type="GO" id="GO:0051537">
    <property type="term" value="F:2 iron, 2 sulfur cluster binding"/>
    <property type="evidence" value="ECO:0007669"/>
    <property type="project" value="UniProtKB-KW"/>
</dbReference>
<evidence type="ECO:0000259" key="7">
    <source>
        <dbReference type="PROSITE" id="PS51296"/>
    </source>
</evidence>
<evidence type="ECO:0000256" key="6">
    <source>
        <dbReference type="SAM" id="Phobius"/>
    </source>
</evidence>
<dbReference type="GO" id="GO:0046872">
    <property type="term" value="F:metal ion binding"/>
    <property type="evidence" value="ECO:0007669"/>
    <property type="project" value="UniProtKB-KW"/>
</dbReference>
<dbReference type="InterPro" id="IPR006311">
    <property type="entry name" value="TAT_signal"/>
</dbReference>
<evidence type="ECO:0000256" key="4">
    <source>
        <dbReference type="ARBA" id="ARBA00023014"/>
    </source>
</evidence>
<accession>A0AAU6Q1W7</accession>
<evidence type="ECO:0000256" key="3">
    <source>
        <dbReference type="ARBA" id="ARBA00023004"/>
    </source>
</evidence>
<feature type="transmembrane region" description="Helical" evidence="6">
    <location>
        <begin position="21"/>
        <end position="43"/>
    </location>
</feature>
<dbReference type="PROSITE" id="PS51296">
    <property type="entry name" value="RIESKE"/>
    <property type="match status" value="1"/>
</dbReference>
<dbReference type="CDD" id="cd03467">
    <property type="entry name" value="Rieske"/>
    <property type="match status" value="1"/>
</dbReference>
<keyword evidence="4" id="KW-0411">Iron-sulfur</keyword>
<proteinExistence type="predicted"/>
<dbReference type="InterPro" id="IPR017941">
    <property type="entry name" value="Rieske_2Fe-2S"/>
</dbReference>
<evidence type="ECO:0000256" key="5">
    <source>
        <dbReference type="ARBA" id="ARBA00023157"/>
    </source>
</evidence>
<feature type="domain" description="Rieske" evidence="7">
    <location>
        <begin position="92"/>
        <end position="195"/>
    </location>
</feature>
<dbReference type="SUPFAM" id="SSF50022">
    <property type="entry name" value="ISP domain"/>
    <property type="match status" value="1"/>
</dbReference>
<dbReference type="Pfam" id="PF00355">
    <property type="entry name" value="Rieske"/>
    <property type="match status" value="1"/>
</dbReference>
<sequence>MTRYKKQDPEITRRRFINTALGASAAVGGLSLISTLGGANPVFRLTPKKAPPMKGDILVHASGEKAGQPVTVADLSEKITRAWPQGKDPKTGDPVLRDGDPTSILAVYKFPKGELKEPTKLDATIDGEIVVYGNRCTHAGCNVDDGTAPSGSVIGNCPCHSGQYDPKQGCKVIGGPPPHPLPQLPIKLDGDKIVADGFFLTVPYGYNTEEDWHNYTKKVEELLS</sequence>
<dbReference type="EMBL" id="CP149782">
    <property type="protein sequence ID" value="WYF44249.1"/>
    <property type="molecule type" value="Genomic_DNA"/>
</dbReference>
<dbReference type="RefSeq" id="WP_339095469.1">
    <property type="nucleotide sequence ID" value="NZ_CP149782.1"/>
</dbReference>
<keyword evidence="5" id="KW-1015">Disulfide bond</keyword>